<sequence length="195" mass="22754">MINCFSLEFLALSKVAICVYSNPNIEVLENETHDINGVLLLKQWEILASEKVSFLNLPVILKEKIIAFMRQLSDEINAWKIDHSSILECPSLESPIDYVWKGIGTIDRLKTTKSFIQSKRNDLSKRFQMACDYWLEEETKQMWDEIGRNAKILRSTRIKLTRNIFNPVLEHVVMDWITLLISGEVDWSEEPFPHL</sequence>
<keyword evidence="1" id="KW-0732">Signal</keyword>
<reference evidence="2" key="1">
    <citation type="submission" date="2020-08" db="EMBL/GenBank/DDBJ databases">
        <title>Multicomponent nature underlies the extraordinary mechanical properties of spider dragline silk.</title>
        <authorList>
            <person name="Kono N."/>
            <person name="Nakamura H."/>
            <person name="Mori M."/>
            <person name="Yoshida Y."/>
            <person name="Ohtoshi R."/>
            <person name="Malay A.D."/>
            <person name="Moran D.A.P."/>
            <person name="Tomita M."/>
            <person name="Numata K."/>
            <person name="Arakawa K."/>
        </authorList>
    </citation>
    <scope>NUCLEOTIDE SEQUENCE</scope>
</reference>
<evidence type="ECO:0000313" key="2">
    <source>
        <dbReference type="EMBL" id="GFT40282.1"/>
    </source>
</evidence>
<dbReference type="EMBL" id="BMAW01063438">
    <property type="protein sequence ID" value="GFT40282.1"/>
    <property type="molecule type" value="Genomic_DNA"/>
</dbReference>
<proteinExistence type="predicted"/>
<comment type="caution">
    <text evidence="2">The sequence shown here is derived from an EMBL/GenBank/DDBJ whole genome shotgun (WGS) entry which is preliminary data.</text>
</comment>
<accession>A0A8X6NYK9</accession>
<dbReference type="AlphaFoldDB" id="A0A8X6NYK9"/>
<gene>
    <name evidence="2" type="ORF">NPIL_418091</name>
</gene>
<dbReference type="OrthoDB" id="7666874at2759"/>
<protein>
    <submittedName>
        <fullName evidence="2">Uncharacterized protein</fullName>
    </submittedName>
</protein>
<dbReference type="Proteomes" id="UP000887013">
    <property type="component" value="Unassembled WGS sequence"/>
</dbReference>
<organism evidence="2 3">
    <name type="scientific">Nephila pilipes</name>
    <name type="common">Giant wood spider</name>
    <name type="synonym">Nephila maculata</name>
    <dbReference type="NCBI Taxonomy" id="299642"/>
    <lineage>
        <taxon>Eukaryota</taxon>
        <taxon>Metazoa</taxon>
        <taxon>Ecdysozoa</taxon>
        <taxon>Arthropoda</taxon>
        <taxon>Chelicerata</taxon>
        <taxon>Arachnida</taxon>
        <taxon>Araneae</taxon>
        <taxon>Araneomorphae</taxon>
        <taxon>Entelegynae</taxon>
        <taxon>Araneoidea</taxon>
        <taxon>Nephilidae</taxon>
        <taxon>Nephila</taxon>
    </lineage>
</organism>
<feature type="chain" id="PRO_5036453712" evidence="1">
    <location>
        <begin position="22"/>
        <end position="195"/>
    </location>
</feature>
<evidence type="ECO:0000256" key="1">
    <source>
        <dbReference type="SAM" id="SignalP"/>
    </source>
</evidence>
<name>A0A8X6NYK9_NEPPI</name>
<keyword evidence="3" id="KW-1185">Reference proteome</keyword>
<feature type="signal peptide" evidence="1">
    <location>
        <begin position="1"/>
        <end position="21"/>
    </location>
</feature>
<evidence type="ECO:0000313" key="3">
    <source>
        <dbReference type="Proteomes" id="UP000887013"/>
    </source>
</evidence>